<keyword evidence="4" id="KW-1003">Cell membrane</keyword>
<keyword evidence="6 8" id="KW-1133">Transmembrane helix</keyword>
<feature type="transmembrane region" description="Helical" evidence="8">
    <location>
        <begin position="50"/>
        <end position="69"/>
    </location>
</feature>
<keyword evidence="7 8" id="KW-0472">Membrane</keyword>
<evidence type="ECO:0000256" key="1">
    <source>
        <dbReference type="ARBA" id="ARBA00004651"/>
    </source>
</evidence>
<keyword evidence="3" id="KW-0813">Transport</keyword>
<dbReference type="GO" id="GO:0005886">
    <property type="term" value="C:plasma membrane"/>
    <property type="evidence" value="ECO:0007669"/>
    <property type="project" value="UniProtKB-SubCell"/>
</dbReference>
<keyword evidence="5 8" id="KW-0812">Transmembrane</keyword>
<dbReference type="NCBIfam" id="NF009292">
    <property type="entry name" value="PRK12651.1-3"/>
    <property type="match status" value="1"/>
</dbReference>
<gene>
    <name evidence="9" type="ORF">QI30_02825</name>
</gene>
<evidence type="ECO:0000256" key="8">
    <source>
        <dbReference type="SAM" id="Phobius"/>
    </source>
</evidence>
<dbReference type="InterPro" id="IPR002758">
    <property type="entry name" value="Cation_antiport_E"/>
</dbReference>
<dbReference type="Pfam" id="PF01899">
    <property type="entry name" value="MNHE"/>
    <property type="match status" value="1"/>
</dbReference>
<dbReference type="Proteomes" id="UP000288623">
    <property type="component" value="Unassembled WGS sequence"/>
</dbReference>
<dbReference type="GO" id="GO:0015297">
    <property type="term" value="F:antiporter activity"/>
    <property type="evidence" value="ECO:0007669"/>
    <property type="project" value="UniProtKB-KW"/>
</dbReference>
<proteinExistence type="inferred from homology"/>
<name>A0A433RXT6_9BACL</name>
<feature type="transmembrane region" description="Helical" evidence="8">
    <location>
        <begin position="12"/>
        <end position="38"/>
    </location>
</feature>
<accession>A0A433RXT6</accession>
<comment type="similarity">
    <text evidence="2">Belongs to the CPA3 antiporters (TC 2.A.63) subunit E family.</text>
</comment>
<dbReference type="PANTHER" id="PTHR34584">
    <property type="entry name" value="NA(+)/H(+) ANTIPORTER SUBUNIT E1"/>
    <property type="match status" value="1"/>
</dbReference>
<dbReference type="RefSeq" id="WP_126989436.1">
    <property type="nucleotide sequence ID" value="NZ_JTFC01000008.1"/>
</dbReference>
<dbReference type="OrthoDB" id="9800498at2"/>
<dbReference type="GO" id="GO:0008324">
    <property type="term" value="F:monoatomic cation transmembrane transporter activity"/>
    <property type="evidence" value="ECO:0007669"/>
    <property type="project" value="InterPro"/>
</dbReference>
<evidence type="ECO:0000256" key="5">
    <source>
        <dbReference type="ARBA" id="ARBA00022692"/>
    </source>
</evidence>
<comment type="caution">
    <text evidence="9">The sequence shown here is derived from an EMBL/GenBank/DDBJ whole genome shotgun (WGS) entry which is preliminary data.</text>
</comment>
<dbReference type="PANTHER" id="PTHR34584:SF1">
    <property type="entry name" value="NA(+)_H(+) ANTIPORTER SUBUNIT E1"/>
    <property type="match status" value="1"/>
</dbReference>
<organism evidence="9 10">
    <name type="scientific">Candidatus Kurthia intestinigallinarum</name>
    <dbReference type="NCBI Taxonomy" id="1562256"/>
    <lineage>
        <taxon>Bacteria</taxon>
        <taxon>Bacillati</taxon>
        <taxon>Bacillota</taxon>
        <taxon>Bacilli</taxon>
        <taxon>Bacillales</taxon>
        <taxon>Caryophanaceae</taxon>
        <taxon>Kurthia</taxon>
    </lineage>
</organism>
<comment type="subcellular location">
    <subcellularLocation>
        <location evidence="1">Cell membrane</location>
        <topology evidence="1">Multi-pass membrane protein</topology>
    </subcellularLocation>
</comment>
<reference evidence="9 10" key="1">
    <citation type="submission" date="2014-11" db="EMBL/GenBank/DDBJ databases">
        <title>Genome sequence and analysis of novel Kurthia sp.</title>
        <authorList>
            <person name="Lawson J.N."/>
            <person name="Gonzalez J.E."/>
            <person name="Rinauldi L."/>
            <person name="Xuan Z."/>
            <person name="Firman A."/>
            <person name="Shaddox L."/>
            <person name="Trudeau A."/>
            <person name="Shah S."/>
            <person name="Reiman D."/>
        </authorList>
    </citation>
    <scope>NUCLEOTIDE SEQUENCE [LARGE SCALE GENOMIC DNA]</scope>
    <source>
        <strain evidence="9 10">3B1D</strain>
    </source>
</reference>
<evidence type="ECO:0000256" key="3">
    <source>
        <dbReference type="ARBA" id="ARBA00022449"/>
    </source>
</evidence>
<sequence>MAVQILLNVFLALVWMFLSNTFTGVGFITGYLLGLIMLYMMRHMFKSRFYLHRVWAVIKLFLLFFKELWNANIDVVKHAMKPKITMTPAFFAYPTELTADWEITLLSNLITLTPGTIVVHVSDDGKTLYIHAIDLDDVDEAIASIQNTFEKAIVEVTRT</sequence>
<dbReference type="PIRSF" id="PIRSF019239">
    <property type="entry name" value="MrpE"/>
    <property type="match status" value="1"/>
</dbReference>
<evidence type="ECO:0000313" key="10">
    <source>
        <dbReference type="Proteomes" id="UP000288623"/>
    </source>
</evidence>
<protein>
    <submittedName>
        <fullName evidence="9">Monovalent cation/H+ antiporter subunit E</fullName>
    </submittedName>
</protein>
<evidence type="ECO:0000313" key="9">
    <source>
        <dbReference type="EMBL" id="RUS58098.1"/>
    </source>
</evidence>
<dbReference type="AlphaFoldDB" id="A0A433RXT6"/>
<dbReference type="EMBL" id="JTFC01000008">
    <property type="protein sequence ID" value="RUS58098.1"/>
    <property type="molecule type" value="Genomic_DNA"/>
</dbReference>
<keyword evidence="3" id="KW-0050">Antiport</keyword>
<evidence type="ECO:0000256" key="7">
    <source>
        <dbReference type="ARBA" id="ARBA00023136"/>
    </source>
</evidence>
<keyword evidence="10" id="KW-1185">Reference proteome</keyword>
<evidence type="ECO:0000256" key="2">
    <source>
        <dbReference type="ARBA" id="ARBA00006228"/>
    </source>
</evidence>
<evidence type="ECO:0000256" key="4">
    <source>
        <dbReference type="ARBA" id="ARBA00022475"/>
    </source>
</evidence>
<evidence type="ECO:0000256" key="6">
    <source>
        <dbReference type="ARBA" id="ARBA00022989"/>
    </source>
</evidence>